<dbReference type="Proteomes" id="UP000289841">
    <property type="component" value="Chromosome"/>
</dbReference>
<evidence type="ECO:0000256" key="1">
    <source>
        <dbReference type="SAM" id="Phobius"/>
    </source>
</evidence>
<feature type="transmembrane region" description="Helical" evidence="1">
    <location>
        <begin position="20"/>
        <end position="37"/>
    </location>
</feature>
<gene>
    <name evidence="2" type="ORF">NCTC10138_00163</name>
</gene>
<dbReference type="EMBL" id="LR215048">
    <property type="protein sequence ID" value="VEU79805.1"/>
    <property type="molecule type" value="Genomic_DNA"/>
</dbReference>
<feature type="transmembrane region" description="Helical" evidence="1">
    <location>
        <begin position="112"/>
        <end position="131"/>
    </location>
</feature>
<organism evidence="2 3">
    <name type="scientific">Haploplasma axanthum</name>
    <name type="common">Acholeplasma axanthum</name>
    <dbReference type="NCBI Taxonomy" id="29552"/>
    <lineage>
        <taxon>Bacteria</taxon>
        <taxon>Bacillati</taxon>
        <taxon>Mycoplasmatota</taxon>
        <taxon>Mollicutes</taxon>
        <taxon>Acholeplasmatales</taxon>
        <taxon>Acholeplasmataceae</taxon>
        <taxon>Haploplasma</taxon>
    </lineage>
</organism>
<keyword evidence="1" id="KW-0472">Membrane</keyword>
<evidence type="ECO:0000313" key="3">
    <source>
        <dbReference type="Proteomes" id="UP000289841"/>
    </source>
</evidence>
<keyword evidence="3" id="KW-1185">Reference proteome</keyword>
<feature type="transmembrane region" description="Helical" evidence="1">
    <location>
        <begin position="189"/>
        <end position="209"/>
    </location>
</feature>
<dbReference type="KEGG" id="aaxa:NCTC10138_00163"/>
<feature type="transmembrane region" description="Helical" evidence="1">
    <location>
        <begin position="158"/>
        <end position="177"/>
    </location>
</feature>
<protein>
    <submittedName>
        <fullName evidence="2">Uncharacterized protein</fullName>
    </submittedName>
</protein>
<dbReference type="STRING" id="1278311.GCA_000428705_00684"/>
<proteinExistence type="predicted"/>
<keyword evidence="1" id="KW-0812">Transmembrane</keyword>
<accession>A0A449BBX6</accession>
<dbReference type="AlphaFoldDB" id="A0A449BBX6"/>
<name>A0A449BBX6_HAPAX</name>
<feature type="transmembrane region" description="Helical" evidence="1">
    <location>
        <begin position="84"/>
        <end position="106"/>
    </location>
</feature>
<reference evidence="2 3" key="1">
    <citation type="submission" date="2019-01" db="EMBL/GenBank/DDBJ databases">
        <authorList>
            <consortium name="Pathogen Informatics"/>
        </authorList>
    </citation>
    <scope>NUCLEOTIDE SEQUENCE [LARGE SCALE GENOMIC DNA]</scope>
    <source>
        <strain evidence="2 3">NCTC10138</strain>
    </source>
</reference>
<sequence length="225" mass="25776">MMLNKVAKYFLKKTWKINLIFTIVILIVSIVYILSGANISSNMWMFILLASGQGAVAETILFADKFIFQIPTEKEDLIKGVRKYLIIKNLIILGILFFVVVLKNILSFEANLWEIIVLIGVSIIGYIVTVIKNSYATSIELIPYDKELNKTKIPTSKVIDIIINIMALVMVVIFFLVKNDEGKNYEGVLMFKSICMGLFVVLMFISLVIKKKEYKLKIQKYEVVW</sequence>
<keyword evidence="1" id="KW-1133">Transmembrane helix</keyword>
<feature type="transmembrane region" description="Helical" evidence="1">
    <location>
        <begin position="43"/>
        <end position="63"/>
    </location>
</feature>
<evidence type="ECO:0000313" key="2">
    <source>
        <dbReference type="EMBL" id="VEU79805.1"/>
    </source>
</evidence>